<reference evidence="1" key="1">
    <citation type="submission" date="2015-12" db="EMBL/GenBank/DDBJ databases">
        <title>Gene expression during late stages of embryo sac development: a critical building block for successful pollen-pistil interactions.</title>
        <authorList>
            <person name="Liu Y."/>
            <person name="Joly V."/>
            <person name="Sabar M."/>
            <person name="Matton D.P."/>
        </authorList>
    </citation>
    <scope>NUCLEOTIDE SEQUENCE</scope>
</reference>
<feature type="non-terminal residue" evidence="1">
    <location>
        <position position="1"/>
    </location>
</feature>
<protein>
    <submittedName>
        <fullName evidence="1">Putative ovule protein</fullName>
    </submittedName>
</protein>
<name>A0A0V0GU42_SOLCH</name>
<accession>A0A0V0GU42</accession>
<evidence type="ECO:0000313" key="1">
    <source>
        <dbReference type="EMBL" id="JAP10806.1"/>
    </source>
</evidence>
<organism evidence="1">
    <name type="scientific">Solanum chacoense</name>
    <name type="common">Chaco potato</name>
    <dbReference type="NCBI Taxonomy" id="4108"/>
    <lineage>
        <taxon>Eukaryota</taxon>
        <taxon>Viridiplantae</taxon>
        <taxon>Streptophyta</taxon>
        <taxon>Embryophyta</taxon>
        <taxon>Tracheophyta</taxon>
        <taxon>Spermatophyta</taxon>
        <taxon>Magnoliopsida</taxon>
        <taxon>eudicotyledons</taxon>
        <taxon>Gunneridae</taxon>
        <taxon>Pentapetalae</taxon>
        <taxon>asterids</taxon>
        <taxon>lamiids</taxon>
        <taxon>Solanales</taxon>
        <taxon>Solanaceae</taxon>
        <taxon>Solanoideae</taxon>
        <taxon>Solaneae</taxon>
        <taxon>Solanum</taxon>
    </lineage>
</organism>
<sequence length="99" mass="11393">VVVPPFIGKSSSVKSKQTNHGHLSFSFNELASIRIQSRLSELSTLDFFAQLFYPSLNFNIFPWPLIDHRNLVTCFFGIRVISFEWYVPLSINFKVSHSV</sequence>
<proteinExistence type="predicted"/>
<dbReference type="EMBL" id="GEDG01032458">
    <property type="protein sequence ID" value="JAP10806.1"/>
    <property type="molecule type" value="Transcribed_RNA"/>
</dbReference>
<dbReference type="AlphaFoldDB" id="A0A0V0GU42"/>